<dbReference type="AlphaFoldDB" id="A0A409X6W5"/>
<name>A0A409X6W5_PSICY</name>
<sequence length="122" mass="13020">MFLCCRGDDDGVDVALEQGEGLGKDLADCWTVGWSRSGHEKREEGGRLRSEDGAIAALLVLGPAELDHVFRGGGRDIDLAQDRIAFVRQSACMRENRIGIGIGIGIGISNGSGQGWNQSYGE</sequence>
<protein>
    <submittedName>
        <fullName evidence="1">Uncharacterized protein</fullName>
    </submittedName>
</protein>
<keyword evidence="2" id="KW-1185">Reference proteome</keyword>
<dbReference type="InParanoid" id="A0A409X6W5"/>
<accession>A0A409X6W5</accession>
<proteinExistence type="predicted"/>
<comment type="caution">
    <text evidence="1">The sequence shown here is derived from an EMBL/GenBank/DDBJ whole genome shotgun (WGS) entry which is preliminary data.</text>
</comment>
<organism evidence="1 2">
    <name type="scientific">Psilocybe cyanescens</name>
    <dbReference type="NCBI Taxonomy" id="93625"/>
    <lineage>
        <taxon>Eukaryota</taxon>
        <taxon>Fungi</taxon>
        <taxon>Dikarya</taxon>
        <taxon>Basidiomycota</taxon>
        <taxon>Agaricomycotina</taxon>
        <taxon>Agaricomycetes</taxon>
        <taxon>Agaricomycetidae</taxon>
        <taxon>Agaricales</taxon>
        <taxon>Agaricineae</taxon>
        <taxon>Strophariaceae</taxon>
        <taxon>Psilocybe</taxon>
    </lineage>
</organism>
<dbReference type="Proteomes" id="UP000283269">
    <property type="component" value="Unassembled WGS sequence"/>
</dbReference>
<dbReference type="EMBL" id="NHYD01002490">
    <property type="protein sequence ID" value="PPQ86454.1"/>
    <property type="molecule type" value="Genomic_DNA"/>
</dbReference>
<evidence type="ECO:0000313" key="2">
    <source>
        <dbReference type="Proteomes" id="UP000283269"/>
    </source>
</evidence>
<evidence type="ECO:0000313" key="1">
    <source>
        <dbReference type="EMBL" id="PPQ86454.1"/>
    </source>
</evidence>
<gene>
    <name evidence="1" type="ORF">CVT25_008241</name>
</gene>
<reference evidence="1 2" key="1">
    <citation type="journal article" date="2018" name="Evol. Lett.">
        <title>Horizontal gene cluster transfer increased hallucinogenic mushroom diversity.</title>
        <authorList>
            <person name="Reynolds H.T."/>
            <person name="Vijayakumar V."/>
            <person name="Gluck-Thaler E."/>
            <person name="Korotkin H.B."/>
            <person name="Matheny P.B."/>
            <person name="Slot J.C."/>
        </authorList>
    </citation>
    <scope>NUCLEOTIDE SEQUENCE [LARGE SCALE GENOMIC DNA]</scope>
    <source>
        <strain evidence="1 2">2631</strain>
    </source>
</reference>